<feature type="compositionally biased region" description="Low complexity" evidence="1">
    <location>
        <begin position="69"/>
        <end position="84"/>
    </location>
</feature>
<dbReference type="OrthoDB" id="1930194at2759"/>
<protein>
    <recommendedName>
        <fullName evidence="2">GIR1-like zinc ribbon domain-containing protein</fullName>
    </recommendedName>
</protein>
<evidence type="ECO:0000259" key="2">
    <source>
        <dbReference type="Pfam" id="PF24747"/>
    </source>
</evidence>
<dbReference type="PANTHER" id="PTHR33177">
    <property type="entry name" value="PUTATIVE-RELATED"/>
    <property type="match status" value="1"/>
</dbReference>
<dbReference type="AlphaFoldDB" id="A0A9E7GWM0"/>
<evidence type="ECO:0000313" key="4">
    <source>
        <dbReference type="Proteomes" id="UP001055439"/>
    </source>
</evidence>
<sequence length="143" mass="15752">MRFGKLTSSLKFSSESFTGVEMSRNHGKNPKVDLKLNLSAKQMRARGGPSTRAVIEEEEEEEEEEDNDSWSSPSISPTSSCVSSEGEQKSNSPEATSMVLAGCPHCLMYVMLSKKDPKCPRCKSTVLLDFPWGNTTAGRNRKS</sequence>
<gene>
    <name evidence="3" type="ORF">MUK42_03628</name>
</gene>
<evidence type="ECO:0000313" key="3">
    <source>
        <dbReference type="EMBL" id="URE22465.1"/>
    </source>
</evidence>
<dbReference type="Pfam" id="PF24747">
    <property type="entry name" value="Zn-ribbon_GIR1"/>
    <property type="match status" value="1"/>
</dbReference>
<proteinExistence type="predicted"/>
<organism evidence="3 4">
    <name type="scientific">Musa troglodytarum</name>
    <name type="common">fe'i banana</name>
    <dbReference type="NCBI Taxonomy" id="320322"/>
    <lineage>
        <taxon>Eukaryota</taxon>
        <taxon>Viridiplantae</taxon>
        <taxon>Streptophyta</taxon>
        <taxon>Embryophyta</taxon>
        <taxon>Tracheophyta</taxon>
        <taxon>Spermatophyta</taxon>
        <taxon>Magnoliopsida</taxon>
        <taxon>Liliopsida</taxon>
        <taxon>Zingiberales</taxon>
        <taxon>Musaceae</taxon>
        <taxon>Musa</taxon>
    </lineage>
</organism>
<feature type="region of interest" description="Disordered" evidence="1">
    <location>
        <begin position="14"/>
        <end position="94"/>
    </location>
</feature>
<feature type="domain" description="GIR1-like zinc ribbon" evidence="2">
    <location>
        <begin position="96"/>
        <end position="130"/>
    </location>
</feature>
<dbReference type="InterPro" id="IPR056440">
    <property type="entry name" value="Zn-ribbon_GIR1"/>
</dbReference>
<name>A0A9E7GWM0_9LILI</name>
<dbReference type="PANTHER" id="PTHR33177:SF41">
    <property type="entry name" value="OS05G0442000 PROTEIN"/>
    <property type="match status" value="1"/>
</dbReference>
<accession>A0A9E7GWM0</accession>
<keyword evidence="4" id="KW-1185">Reference proteome</keyword>
<evidence type="ECO:0000256" key="1">
    <source>
        <dbReference type="SAM" id="MobiDB-lite"/>
    </source>
</evidence>
<reference evidence="3" key="1">
    <citation type="submission" date="2022-05" db="EMBL/GenBank/DDBJ databases">
        <title>The Musa troglodytarum L. genome provides insights into the mechanism of non-climacteric behaviour and enrichment of carotenoids.</title>
        <authorList>
            <person name="Wang J."/>
        </authorList>
    </citation>
    <scope>NUCLEOTIDE SEQUENCE</scope>
    <source>
        <tissue evidence="3">Leaf</tissue>
    </source>
</reference>
<dbReference type="EMBL" id="CP097510">
    <property type="protein sequence ID" value="URE22465.1"/>
    <property type="molecule type" value="Genomic_DNA"/>
</dbReference>
<dbReference type="InterPro" id="IPR055281">
    <property type="entry name" value="GIR1-2/SIED1"/>
</dbReference>
<feature type="compositionally biased region" description="Acidic residues" evidence="1">
    <location>
        <begin position="56"/>
        <end position="68"/>
    </location>
</feature>
<dbReference type="Proteomes" id="UP001055439">
    <property type="component" value="Chromosome 8"/>
</dbReference>